<feature type="coiled-coil region" evidence="1">
    <location>
        <begin position="216"/>
        <end position="277"/>
    </location>
</feature>
<name>A0A6P1Y395_9SPIR</name>
<organism evidence="2">
    <name type="scientific">Treponema vincentii</name>
    <dbReference type="NCBI Taxonomy" id="69710"/>
    <lineage>
        <taxon>Bacteria</taxon>
        <taxon>Pseudomonadati</taxon>
        <taxon>Spirochaetota</taxon>
        <taxon>Spirochaetia</taxon>
        <taxon>Spirochaetales</taxon>
        <taxon>Treponemataceae</taxon>
        <taxon>Treponema</taxon>
    </lineage>
</organism>
<dbReference type="RefSeq" id="WP_162664077.1">
    <property type="nucleotide sequence ID" value="NZ_CP048020.1"/>
</dbReference>
<dbReference type="EMBL" id="CP048020">
    <property type="protein sequence ID" value="QHX43770.1"/>
    <property type="molecule type" value="Genomic_DNA"/>
</dbReference>
<sequence>MDNLKKNLADKKKEREDLQTMLNSLYREYGETQFEYVLQRKETTPHIDERDFEAWKILRESRRKDSDTILSIKTAQSRQNELKAFSKEVDKLLNERQRTYQKARNDFILLFFQTYQNNSLPQIAQIAQSIGPLKESIEKVQQDKQELERQKNDAHFFKKLTLSPQLLSLKGKLAGLQKKMNEQIIAAGEEFLTDTVIKEVRGASFPEQLEAAYLALQAIVSKQDETEDRKEALTAEQKKLEETLAECGVIDTPQKRINTLTETIKDTDEKIEEAERRQGSQYSDIFYTDAGMRTGESLTGVPDLFKPYLDSIAEYRVKLEKNAIDIEYIGNEIALAGEVHKIETLQKAIAGYKDGITQYEKLIETAERDIARAEEIKLGLQEKNNELKSQGSAD</sequence>
<dbReference type="Proteomes" id="UP000464374">
    <property type="component" value="Chromosome"/>
</dbReference>
<accession>A0A6P1Y395</accession>
<evidence type="ECO:0000313" key="2">
    <source>
        <dbReference type="EMBL" id="QHX43770.1"/>
    </source>
</evidence>
<feature type="coiled-coil region" evidence="1">
    <location>
        <begin position="1"/>
        <end position="28"/>
    </location>
</feature>
<proteinExistence type="predicted"/>
<evidence type="ECO:0000256" key="1">
    <source>
        <dbReference type="SAM" id="Coils"/>
    </source>
</evidence>
<reference evidence="2" key="1">
    <citation type="submission" date="2020-01" db="EMBL/GenBank/DDBJ databases">
        <title>Complete genome sequence of a human oral phylogroup 1 Treponema sp. strain ATCC 700766, originally isolated from periodontitis dental plaque.</title>
        <authorList>
            <person name="Chan Y."/>
            <person name="Huo Y.-B."/>
            <person name="Yu X.-L."/>
            <person name="Zeng H."/>
            <person name="Leung W.-K."/>
            <person name="Watt R.M."/>
        </authorList>
    </citation>
    <scope>NUCLEOTIDE SEQUENCE [LARGE SCALE GENOMIC DNA]</scope>
    <source>
        <strain evidence="2">OMZ 804</strain>
    </source>
</reference>
<keyword evidence="1" id="KW-0175">Coiled coil</keyword>
<feature type="coiled-coil region" evidence="1">
    <location>
        <begin position="75"/>
        <end position="102"/>
    </location>
</feature>
<feature type="coiled-coil region" evidence="1">
    <location>
        <begin position="349"/>
        <end position="390"/>
    </location>
</feature>
<dbReference type="AlphaFoldDB" id="A0A6P1Y395"/>
<gene>
    <name evidence="2" type="ORF">GWP43_10325</name>
</gene>
<protein>
    <submittedName>
        <fullName evidence="2">Uncharacterized protein</fullName>
    </submittedName>
</protein>
<dbReference type="KEGG" id="trz:GWP43_10325"/>